<keyword evidence="2" id="KW-1278">Translocase</keyword>
<evidence type="ECO:0000313" key="5">
    <source>
        <dbReference type="Proteomes" id="UP000469545"/>
    </source>
</evidence>
<evidence type="ECO:0000259" key="3">
    <source>
        <dbReference type="PROSITE" id="PS50893"/>
    </source>
</evidence>
<evidence type="ECO:0000256" key="2">
    <source>
        <dbReference type="ARBA" id="ARBA00022967"/>
    </source>
</evidence>
<proteinExistence type="predicted"/>
<dbReference type="SUPFAM" id="SSF52540">
    <property type="entry name" value="P-loop containing nucleoside triphosphate hydrolases"/>
    <property type="match status" value="1"/>
</dbReference>
<comment type="caution">
    <text evidence="4">The sequence shown here is derived from an EMBL/GenBank/DDBJ whole genome shotgun (WGS) entry which is preliminary data.</text>
</comment>
<accession>A0A6N9UJI7</accession>
<reference evidence="4 5" key="1">
    <citation type="submission" date="2020-01" db="EMBL/GenBank/DDBJ databases">
        <title>Insect and environment-associated Actinomycetes.</title>
        <authorList>
            <person name="Currrie C."/>
            <person name="Chevrette M."/>
            <person name="Carlson C."/>
            <person name="Stubbendieck R."/>
            <person name="Wendt-Pienkowski E."/>
        </authorList>
    </citation>
    <scope>NUCLEOTIDE SEQUENCE [LARGE SCALE GENOMIC DNA]</scope>
    <source>
        <strain evidence="4 5">SID14172</strain>
    </source>
</reference>
<keyword evidence="4" id="KW-0067">ATP-binding</keyword>
<dbReference type="PANTHER" id="PTHR42794">
    <property type="entry name" value="HEMIN IMPORT ATP-BINDING PROTEIN HMUV"/>
    <property type="match status" value="1"/>
</dbReference>
<keyword evidence="4" id="KW-0547">Nucleotide-binding</keyword>
<evidence type="ECO:0000313" key="4">
    <source>
        <dbReference type="EMBL" id="NEB15212.1"/>
    </source>
</evidence>
<dbReference type="Gene3D" id="3.40.50.300">
    <property type="entry name" value="P-loop containing nucleotide triphosphate hydrolases"/>
    <property type="match status" value="1"/>
</dbReference>
<protein>
    <submittedName>
        <fullName evidence="4">ATP-binding cassette domain-containing protein</fullName>
    </submittedName>
</protein>
<dbReference type="PROSITE" id="PS50893">
    <property type="entry name" value="ABC_TRANSPORTER_2"/>
    <property type="match status" value="1"/>
</dbReference>
<dbReference type="GO" id="GO:0016887">
    <property type="term" value="F:ATP hydrolysis activity"/>
    <property type="evidence" value="ECO:0007669"/>
    <property type="project" value="InterPro"/>
</dbReference>
<feature type="non-terminal residue" evidence="4">
    <location>
        <position position="1"/>
    </location>
</feature>
<dbReference type="EMBL" id="JAAGMB010000013">
    <property type="protein sequence ID" value="NEB15212.1"/>
    <property type="molecule type" value="Genomic_DNA"/>
</dbReference>
<dbReference type="GO" id="GO:0005524">
    <property type="term" value="F:ATP binding"/>
    <property type="evidence" value="ECO:0007669"/>
    <property type="project" value="UniProtKB-KW"/>
</dbReference>
<feature type="domain" description="ABC transporter" evidence="3">
    <location>
        <begin position="3"/>
        <end position="187"/>
    </location>
</feature>
<gene>
    <name evidence="4" type="ORF">G3I46_01545</name>
</gene>
<dbReference type="InterPro" id="IPR027417">
    <property type="entry name" value="P-loop_NTPase"/>
</dbReference>
<dbReference type="PANTHER" id="PTHR42794:SF1">
    <property type="entry name" value="HEMIN IMPORT ATP-BINDING PROTEIN HMUV"/>
    <property type="match status" value="1"/>
</dbReference>
<dbReference type="InterPro" id="IPR017871">
    <property type="entry name" value="ABC_transporter-like_CS"/>
</dbReference>
<dbReference type="PROSITE" id="PS00211">
    <property type="entry name" value="ABC_TRANSPORTER_1"/>
    <property type="match status" value="1"/>
</dbReference>
<name>A0A6N9UJI7_9ACTN</name>
<keyword evidence="5" id="KW-1185">Reference proteome</keyword>
<dbReference type="Proteomes" id="UP000469545">
    <property type="component" value="Unassembled WGS sequence"/>
</dbReference>
<sequence length="207" mass="22067">ADVPAAGGVVRVHGRPVSRWSAPELALRRAVLPQAASLSFPFAVEEVVRMGRAPWAGGDREGEDDAAVAEAMARTEVTGFAGRPFSALSGGERARVALARVLAQRAPLLLLDEPTAALDLRHQELVLRLCRERARAGDAVVVVLHDLALAAAYADRVAILRSGRIAADGPPAEVFAEELLSEVYDQPVEVFPHPRTGALLVLPRRSP</sequence>
<dbReference type="InterPro" id="IPR003439">
    <property type="entry name" value="ABC_transporter-like_ATP-bd"/>
</dbReference>
<dbReference type="AlphaFoldDB" id="A0A6N9UJI7"/>
<dbReference type="RefSeq" id="WP_164138334.1">
    <property type="nucleotide sequence ID" value="NZ_JAAGMB010000013.1"/>
</dbReference>
<organism evidence="4 5">
    <name type="scientific">Streptomyces coelicoflavus</name>
    <dbReference type="NCBI Taxonomy" id="285562"/>
    <lineage>
        <taxon>Bacteria</taxon>
        <taxon>Bacillati</taxon>
        <taxon>Actinomycetota</taxon>
        <taxon>Actinomycetes</taxon>
        <taxon>Kitasatosporales</taxon>
        <taxon>Streptomycetaceae</taxon>
        <taxon>Streptomyces</taxon>
    </lineage>
</organism>
<dbReference type="Pfam" id="PF00005">
    <property type="entry name" value="ABC_tran"/>
    <property type="match status" value="1"/>
</dbReference>
<evidence type="ECO:0000256" key="1">
    <source>
        <dbReference type="ARBA" id="ARBA00022448"/>
    </source>
</evidence>
<keyword evidence="1" id="KW-0813">Transport</keyword>